<dbReference type="STRING" id="630515.SAMN04489812_6085"/>
<name>A0A1H2ANB0_9ACTN</name>
<organism evidence="1 2">
    <name type="scientific">Microlunatus soli</name>
    <dbReference type="NCBI Taxonomy" id="630515"/>
    <lineage>
        <taxon>Bacteria</taxon>
        <taxon>Bacillati</taxon>
        <taxon>Actinomycetota</taxon>
        <taxon>Actinomycetes</taxon>
        <taxon>Propionibacteriales</taxon>
        <taxon>Propionibacteriaceae</taxon>
        <taxon>Microlunatus</taxon>
    </lineage>
</organism>
<evidence type="ECO:0000313" key="2">
    <source>
        <dbReference type="Proteomes" id="UP000199103"/>
    </source>
</evidence>
<dbReference type="PANTHER" id="PTHR12526">
    <property type="entry name" value="GLYCOSYLTRANSFERASE"/>
    <property type="match status" value="1"/>
</dbReference>
<dbReference type="SUPFAM" id="SSF53756">
    <property type="entry name" value="UDP-Glycosyltransferase/glycogen phosphorylase"/>
    <property type="match status" value="1"/>
</dbReference>
<protein>
    <submittedName>
        <fullName evidence="1">Glycosyltransferase involved in cell wall bisynthesis</fullName>
    </submittedName>
</protein>
<reference evidence="1 2" key="1">
    <citation type="submission" date="2016-10" db="EMBL/GenBank/DDBJ databases">
        <authorList>
            <person name="de Groot N.N."/>
        </authorList>
    </citation>
    <scope>NUCLEOTIDE SEQUENCE [LARGE SCALE GENOMIC DNA]</scope>
    <source>
        <strain evidence="1 2">DSM 21800</strain>
    </source>
</reference>
<evidence type="ECO:0000313" key="1">
    <source>
        <dbReference type="EMBL" id="SDT47423.1"/>
    </source>
</evidence>
<dbReference type="Pfam" id="PF13692">
    <property type="entry name" value="Glyco_trans_1_4"/>
    <property type="match status" value="1"/>
</dbReference>
<dbReference type="RefSeq" id="WP_197679929.1">
    <property type="nucleotide sequence ID" value="NZ_LT629772.1"/>
</dbReference>
<keyword evidence="1" id="KW-0808">Transferase</keyword>
<dbReference type="Proteomes" id="UP000199103">
    <property type="component" value="Chromosome I"/>
</dbReference>
<dbReference type="AlphaFoldDB" id="A0A1H2ANB0"/>
<accession>A0A1H2ANB0</accession>
<keyword evidence="2" id="KW-1185">Reference proteome</keyword>
<gene>
    <name evidence="1" type="ORF">SAMN04489812_6085</name>
</gene>
<proteinExistence type="predicted"/>
<dbReference type="GO" id="GO:0016740">
    <property type="term" value="F:transferase activity"/>
    <property type="evidence" value="ECO:0007669"/>
    <property type="project" value="UniProtKB-KW"/>
</dbReference>
<dbReference type="EMBL" id="LT629772">
    <property type="protein sequence ID" value="SDT47423.1"/>
    <property type="molecule type" value="Genomic_DNA"/>
</dbReference>
<dbReference type="Gene3D" id="3.40.50.2000">
    <property type="entry name" value="Glycogen Phosphorylase B"/>
    <property type="match status" value="2"/>
</dbReference>
<sequence length="404" mass="45245">MNIPGLEATGLMEAIDDRPRRILVITVVHDPRDSRIWFRQIDALLRRGWQVSYAAPLSDERPLTTDHLGPEERQRLRLIRLPRARGRNRLRAALSARSLVRREQGRHDVVLIHDPELLAATWGLQIPHLVWDVHEDTAGALAQKSWLPNVLREPVARAVRQAERWAEERFTLLLAETDYQQRFRKAHTVVPNAVVVPGDVLAPASEDRVVYLGSISEARGSHQLPQIGRMLRERTGGSVKLEVIGPTYDEQSTELMRSAHADNDLIWRGFLPADQALARLHGALAGLSLLQDTPNFRSSMPTKVVEYCAYGVPVITTPLPRAAQLVERGRAGLVVGWDSPHEVAAAVLELAAAKREAAEMGRRGHRLATAEYDWSRLSQRFLSELESVVGRSTARVERAQPSHA</sequence>